<dbReference type="AlphaFoldDB" id="A0A8J8MS19"/>
<sequence>MAPNDDRSGKDARRGPMKIVYAVILVGIVAIIGTAVLTGHGPDEGADTVVHTTN</sequence>
<reference evidence="2" key="1">
    <citation type="submission" date="2020-01" db="EMBL/GenBank/DDBJ databases">
        <authorList>
            <person name="Yang Y."/>
            <person name="Kwon Y.M."/>
        </authorList>
    </citation>
    <scope>NUCLEOTIDE SEQUENCE</scope>
    <source>
        <strain evidence="2">PG104</strain>
    </source>
</reference>
<evidence type="ECO:0000313" key="3">
    <source>
        <dbReference type="Proteomes" id="UP000679284"/>
    </source>
</evidence>
<accession>A0A8J8MS19</accession>
<keyword evidence="1" id="KW-1133">Transmembrane helix</keyword>
<keyword evidence="3" id="KW-1185">Reference proteome</keyword>
<evidence type="ECO:0000313" key="2">
    <source>
        <dbReference type="EMBL" id="QUS35331.1"/>
    </source>
</evidence>
<protein>
    <submittedName>
        <fullName evidence="2">Uncharacterized protein</fullName>
    </submittedName>
</protein>
<dbReference type="RefSeq" id="WP_211784578.1">
    <property type="nucleotide sequence ID" value="NZ_CP047289.1"/>
</dbReference>
<feature type="transmembrane region" description="Helical" evidence="1">
    <location>
        <begin position="20"/>
        <end position="39"/>
    </location>
</feature>
<keyword evidence="1" id="KW-0472">Membrane</keyword>
<evidence type="ECO:0000256" key="1">
    <source>
        <dbReference type="SAM" id="Phobius"/>
    </source>
</evidence>
<dbReference type="KEGG" id="fap:GR316_03005"/>
<dbReference type="EMBL" id="CP047289">
    <property type="protein sequence ID" value="QUS35331.1"/>
    <property type="molecule type" value="Genomic_DNA"/>
</dbReference>
<dbReference type="Proteomes" id="UP000679284">
    <property type="component" value="Chromosome"/>
</dbReference>
<name>A0A8J8MS19_9RHOB</name>
<proteinExistence type="predicted"/>
<gene>
    <name evidence="2" type="ORF">GR316_03005</name>
</gene>
<keyword evidence="1" id="KW-0812">Transmembrane</keyword>
<organism evidence="2 3">
    <name type="scientific">Falsirhodobacter algicola</name>
    <dbReference type="NCBI Taxonomy" id="2692330"/>
    <lineage>
        <taxon>Bacteria</taxon>
        <taxon>Pseudomonadati</taxon>
        <taxon>Pseudomonadota</taxon>
        <taxon>Alphaproteobacteria</taxon>
        <taxon>Rhodobacterales</taxon>
        <taxon>Paracoccaceae</taxon>
        <taxon>Falsirhodobacter</taxon>
    </lineage>
</organism>